<protein>
    <submittedName>
        <fullName evidence="1">Uncharacterized protein (DUF1015 family)</fullName>
    </submittedName>
</protein>
<reference evidence="1 2" key="1">
    <citation type="submission" date="2020-08" db="EMBL/GenBank/DDBJ databases">
        <title>Genomic Encyclopedia of Type Strains, Phase IV (KMG-IV): sequencing the most valuable type-strain genomes for metagenomic binning, comparative biology and taxonomic classification.</title>
        <authorList>
            <person name="Goeker M."/>
        </authorList>
    </citation>
    <scope>NUCLEOTIDE SEQUENCE [LARGE SCALE GENOMIC DNA]</scope>
    <source>
        <strain evidence="1 2">DSM 103725</strain>
    </source>
</reference>
<dbReference type="RefSeq" id="WP_184677015.1">
    <property type="nucleotide sequence ID" value="NZ_JACHGY010000001.1"/>
</dbReference>
<dbReference type="Proteomes" id="UP000541810">
    <property type="component" value="Unassembled WGS sequence"/>
</dbReference>
<dbReference type="EMBL" id="JACHGY010000001">
    <property type="protein sequence ID" value="MBB6429436.1"/>
    <property type="molecule type" value="Genomic_DNA"/>
</dbReference>
<dbReference type="InterPro" id="IPR008323">
    <property type="entry name" value="UCP033563"/>
</dbReference>
<sequence>MPKLSPLHVVRYAADGNADAGSADLSSKIAPPYDVLDAGPKAELLAKDAHNIVAVDLPVTPPKTVGPDAAYAEAGALYRQLLSDGVLTRDDQPGVVVYEQAYELNGQTVRRRGLFAGVGVEEFNQPHGIFRHEMTIAGGIGDRTKLMEATSAQLSPIFGIFPDPKKVAVQLLNDICESSDPDYHGTTANDGVAHRCWLVHDPATLDTLSAFFRETDVFIADGHHRYTTALQFAKDHPDLPGAGSCLFVLVAAEDPGMIVLPTHRVVCGLQEFMWSELEAILGADDRCTLGGDPAQTRFALFDPVSGDTVGLETHGDVLAEAFPDKPEVWRTLDVAVLHEWLIQRVLRPSFGGEGEAGGVTFKYTADLDEMKQLAAEEDPAGARLGVVMRGTPLESVMAVSRANEVMPPKSTYFYPKLATGLVINPLD</sequence>
<organism evidence="1 2">
    <name type="scientific">Algisphaera agarilytica</name>
    <dbReference type="NCBI Taxonomy" id="1385975"/>
    <lineage>
        <taxon>Bacteria</taxon>
        <taxon>Pseudomonadati</taxon>
        <taxon>Planctomycetota</taxon>
        <taxon>Phycisphaerae</taxon>
        <taxon>Phycisphaerales</taxon>
        <taxon>Phycisphaeraceae</taxon>
        <taxon>Algisphaera</taxon>
    </lineage>
</organism>
<dbReference type="PANTHER" id="PTHR36454">
    <property type="entry name" value="LMO2823 PROTEIN"/>
    <property type="match status" value="1"/>
</dbReference>
<keyword evidence="2" id="KW-1185">Reference proteome</keyword>
<proteinExistence type="predicted"/>
<gene>
    <name evidence="1" type="ORF">HNQ40_001242</name>
</gene>
<name>A0A7X0LKA4_9BACT</name>
<dbReference type="AlphaFoldDB" id="A0A7X0LKA4"/>
<evidence type="ECO:0000313" key="1">
    <source>
        <dbReference type="EMBL" id="MBB6429436.1"/>
    </source>
</evidence>
<accession>A0A7X0LKA4</accession>
<dbReference type="PANTHER" id="PTHR36454:SF1">
    <property type="entry name" value="DUF1015 DOMAIN-CONTAINING PROTEIN"/>
    <property type="match status" value="1"/>
</dbReference>
<dbReference type="Pfam" id="PF06245">
    <property type="entry name" value="DUF1015"/>
    <property type="match status" value="1"/>
</dbReference>
<evidence type="ECO:0000313" key="2">
    <source>
        <dbReference type="Proteomes" id="UP000541810"/>
    </source>
</evidence>
<comment type="caution">
    <text evidence="1">The sequence shown here is derived from an EMBL/GenBank/DDBJ whole genome shotgun (WGS) entry which is preliminary data.</text>
</comment>